<accession>K7ZF18</accession>
<dbReference type="AlphaFoldDB" id="K7ZF18"/>
<dbReference type="STRING" id="1069642.Bdt_1354"/>
<evidence type="ECO:0000313" key="2">
    <source>
        <dbReference type="EMBL" id="AFY01052.1"/>
    </source>
</evidence>
<feature type="compositionally biased region" description="Basic residues" evidence="1">
    <location>
        <begin position="1"/>
        <end position="11"/>
    </location>
</feature>
<dbReference type="PATRIC" id="fig|1069642.3.peg.1336"/>
<dbReference type="RefSeq" id="WP_015090514.1">
    <property type="nucleotide sequence ID" value="NC_019567.1"/>
</dbReference>
<dbReference type="HOGENOM" id="CLU_3285533_0_0_7"/>
<dbReference type="KEGG" id="bbat:Bdt_1354"/>
<dbReference type="EMBL" id="CP002930">
    <property type="protein sequence ID" value="AFY01052.1"/>
    <property type="molecule type" value="Genomic_DNA"/>
</dbReference>
<dbReference type="Proteomes" id="UP000010074">
    <property type="component" value="Chromosome"/>
</dbReference>
<evidence type="ECO:0000313" key="3">
    <source>
        <dbReference type="Proteomes" id="UP000010074"/>
    </source>
</evidence>
<organism evidence="2 3">
    <name type="scientific">Bdellovibrio bacteriovorus str. Tiberius</name>
    <dbReference type="NCBI Taxonomy" id="1069642"/>
    <lineage>
        <taxon>Bacteria</taxon>
        <taxon>Pseudomonadati</taxon>
        <taxon>Bdellovibrionota</taxon>
        <taxon>Bdellovibrionia</taxon>
        <taxon>Bdellovibrionales</taxon>
        <taxon>Pseudobdellovibrionaceae</taxon>
        <taxon>Bdellovibrio</taxon>
    </lineage>
</organism>
<feature type="region of interest" description="Disordered" evidence="1">
    <location>
        <begin position="1"/>
        <end position="25"/>
    </location>
</feature>
<proteinExistence type="predicted"/>
<sequence length="40" mass="4298">MNTKPKKNRSICKKEGDEKTNGMTTSVTPVLTGSVAAVFK</sequence>
<protein>
    <submittedName>
        <fullName evidence="2">Uncharacterized protein</fullName>
    </submittedName>
</protein>
<evidence type="ECO:0000256" key="1">
    <source>
        <dbReference type="SAM" id="MobiDB-lite"/>
    </source>
</evidence>
<name>K7ZF18_BDEBC</name>
<gene>
    <name evidence="2" type="ORF">Bdt_1354</name>
</gene>
<reference evidence="2 3" key="1">
    <citation type="journal article" date="2012" name="BMC Genomics">
        <title>Genome analysis of a simultaneously predatory and prey-independent, novel Bdellovibrio bacteriovorus from the River Tiber, supports in silico predictions of both ancient and recent lateral gene transfer from diverse bacteria.</title>
        <authorList>
            <person name="Hobley L."/>
            <person name="Lerner T.R."/>
            <person name="Williams L.E."/>
            <person name="Lambert C."/>
            <person name="Till R."/>
            <person name="Milner D.S."/>
            <person name="Basford S.M."/>
            <person name="Capeness M.J."/>
            <person name="Fenton A.K."/>
            <person name="Atterbury R.J."/>
            <person name="Harris M.A."/>
            <person name="Sockett R.E."/>
        </authorList>
    </citation>
    <scope>NUCLEOTIDE SEQUENCE [LARGE SCALE GENOMIC DNA]</scope>
    <source>
        <strain evidence="2 3">Tiberius</strain>
    </source>
</reference>